<evidence type="ECO:0000256" key="1">
    <source>
        <dbReference type="SAM" id="MobiDB-lite"/>
    </source>
</evidence>
<feature type="compositionally biased region" description="Polar residues" evidence="1">
    <location>
        <begin position="165"/>
        <end position="175"/>
    </location>
</feature>
<evidence type="ECO:0000313" key="2">
    <source>
        <dbReference type="EMBL" id="KAJ8065899.1"/>
    </source>
</evidence>
<proteinExistence type="predicted"/>
<keyword evidence="3" id="KW-1185">Reference proteome</keyword>
<feature type="compositionally biased region" description="Basic and acidic residues" evidence="1">
    <location>
        <begin position="10"/>
        <end position="19"/>
    </location>
</feature>
<evidence type="ECO:0000313" key="3">
    <source>
        <dbReference type="Proteomes" id="UP001152300"/>
    </source>
</evidence>
<feature type="region of interest" description="Disordered" evidence="1">
    <location>
        <begin position="138"/>
        <end position="249"/>
    </location>
</feature>
<feature type="compositionally biased region" description="Basic and acidic residues" evidence="1">
    <location>
        <begin position="47"/>
        <end position="57"/>
    </location>
</feature>
<feature type="region of interest" description="Disordered" evidence="1">
    <location>
        <begin position="1"/>
        <end position="126"/>
    </location>
</feature>
<protein>
    <submittedName>
        <fullName evidence="2">Uncharacterized protein</fullName>
    </submittedName>
</protein>
<gene>
    <name evidence="2" type="ORF">OCU04_005000</name>
</gene>
<reference evidence="2" key="1">
    <citation type="submission" date="2022-11" db="EMBL/GenBank/DDBJ databases">
        <title>Genome Resource of Sclerotinia nivalis Strain SnTB1, a Plant Pathogen Isolated from American Ginseng.</title>
        <authorList>
            <person name="Fan S."/>
        </authorList>
    </citation>
    <scope>NUCLEOTIDE SEQUENCE</scope>
    <source>
        <strain evidence="2">SnTB1</strain>
    </source>
</reference>
<organism evidence="2 3">
    <name type="scientific">Sclerotinia nivalis</name>
    <dbReference type="NCBI Taxonomy" id="352851"/>
    <lineage>
        <taxon>Eukaryota</taxon>
        <taxon>Fungi</taxon>
        <taxon>Dikarya</taxon>
        <taxon>Ascomycota</taxon>
        <taxon>Pezizomycotina</taxon>
        <taxon>Leotiomycetes</taxon>
        <taxon>Helotiales</taxon>
        <taxon>Sclerotiniaceae</taxon>
        <taxon>Sclerotinia</taxon>
    </lineage>
</organism>
<feature type="compositionally biased region" description="Polar residues" evidence="1">
    <location>
        <begin position="223"/>
        <end position="249"/>
    </location>
</feature>
<feature type="compositionally biased region" description="Basic and acidic residues" evidence="1">
    <location>
        <begin position="82"/>
        <end position="93"/>
    </location>
</feature>
<name>A0A9X0DK49_9HELO</name>
<comment type="caution">
    <text evidence="2">The sequence shown here is derived from an EMBL/GenBank/DDBJ whole genome shotgun (WGS) entry which is preliminary data.</text>
</comment>
<accession>A0A9X0DK49</accession>
<dbReference type="Proteomes" id="UP001152300">
    <property type="component" value="Unassembled WGS sequence"/>
</dbReference>
<sequence length="249" mass="28100">MSLHHYKMGSRKDVIDKSNESGQNHRQGYRTGQADVAIYDGSSRGGSARETDWEDRYAGSVPAGRPVIGGYFDPVRSTDYTRNADSEGQDRSRQGQHVPDTNTGMLNPINLPDTDKHHTPPHSSANFVLPSFRSKFGRASQSPYHPTLKFGAQDDFQPVDHSEDFQYTSDRQNYQPPAPIEPQNIYHRENRRANNSQLPPVRDLNYSELRPLSSVERPREIRASSSGLANKSQSQEMDMPRQNSAYHVS</sequence>
<dbReference type="AlphaFoldDB" id="A0A9X0DK49"/>
<dbReference type="EMBL" id="JAPEIS010000005">
    <property type="protein sequence ID" value="KAJ8065899.1"/>
    <property type="molecule type" value="Genomic_DNA"/>
</dbReference>